<dbReference type="NCBIfam" id="TIGR01214">
    <property type="entry name" value="rmlD"/>
    <property type="match status" value="1"/>
</dbReference>
<accession>A0A6B1D187</accession>
<dbReference type="GO" id="GO:0019305">
    <property type="term" value="P:dTDP-rhamnose biosynthetic process"/>
    <property type="evidence" value="ECO:0007669"/>
    <property type="project" value="UniProtKB-UniPathway"/>
</dbReference>
<dbReference type="EMBL" id="VXMH01000001">
    <property type="protein sequence ID" value="MYC93344.1"/>
    <property type="molecule type" value="Genomic_DNA"/>
</dbReference>
<dbReference type="PANTHER" id="PTHR10491:SF4">
    <property type="entry name" value="METHIONINE ADENOSYLTRANSFERASE 2 SUBUNIT BETA"/>
    <property type="match status" value="1"/>
</dbReference>
<dbReference type="InterPro" id="IPR005913">
    <property type="entry name" value="dTDP_dehydrorham_reduct"/>
</dbReference>
<evidence type="ECO:0000313" key="4">
    <source>
        <dbReference type="EMBL" id="MYC93344.1"/>
    </source>
</evidence>
<name>A0A6B1D187_9CHLR</name>
<evidence type="ECO:0000256" key="1">
    <source>
        <dbReference type="ARBA" id="ARBA00010944"/>
    </source>
</evidence>
<dbReference type="SUPFAM" id="SSF51735">
    <property type="entry name" value="NAD(P)-binding Rossmann-fold domains"/>
    <property type="match status" value="1"/>
</dbReference>
<dbReference type="AlphaFoldDB" id="A0A6B1D187"/>
<dbReference type="InterPro" id="IPR029903">
    <property type="entry name" value="RmlD-like-bd"/>
</dbReference>
<dbReference type="GO" id="GO:0008831">
    <property type="term" value="F:dTDP-4-dehydrorhamnose reductase activity"/>
    <property type="evidence" value="ECO:0007669"/>
    <property type="project" value="UniProtKB-EC"/>
</dbReference>
<comment type="pathway">
    <text evidence="2">Carbohydrate biosynthesis; dTDP-L-rhamnose biosynthesis.</text>
</comment>
<dbReference type="Gene3D" id="3.90.25.10">
    <property type="entry name" value="UDP-galactose 4-epimerase, domain 1"/>
    <property type="match status" value="1"/>
</dbReference>
<reference evidence="4" key="1">
    <citation type="submission" date="2019-09" db="EMBL/GenBank/DDBJ databases">
        <title>Characterisation of the sponge microbiome using genome-centric metagenomics.</title>
        <authorList>
            <person name="Engelberts J.P."/>
            <person name="Robbins S.J."/>
            <person name="De Goeij J.M."/>
            <person name="Aranda M."/>
            <person name="Bell S.C."/>
            <person name="Webster N.S."/>
        </authorList>
    </citation>
    <scope>NUCLEOTIDE SEQUENCE</scope>
    <source>
        <strain evidence="4">SB0661_bin_32</strain>
    </source>
</reference>
<feature type="domain" description="RmlD-like substrate binding" evidence="3">
    <location>
        <begin position="3"/>
        <end position="275"/>
    </location>
</feature>
<dbReference type="CDD" id="cd05254">
    <property type="entry name" value="dTDP_HR_like_SDR_e"/>
    <property type="match status" value="1"/>
</dbReference>
<dbReference type="EC" id="1.1.1.133" evidence="2"/>
<dbReference type="GO" id="GO:0005829">
    <property type="term" value="C:cytosol"/>
    <property type="evidence" value="ECO:0007669"/>
    <property type="project" value="TreeGrafter"/>
</dbReference>
<keyword evidence="2" id="KW-0521">NADP</keyword>
<comment type="similarity">
    <text evidence="1 2">Belongs to the dTDP-4-dehydrorhamnose reductase family.</text>
</comment>
<evidence type="ECO:0000259" key="3">
    <source>
        <dbReference type="Pfam" id="PF04321"/>
    </source>
</evidence>
<gene>
    <name evidence="4" type="primary">rfbD</name>
    <name evidence="4" type="ORF">F4X14_00090</name>
</gene>
<comment type="function">
    <text evidence="2">Catalyzes the reduction of dTDP-6-deoxy-L-lyxo-4-hexulose to yield dTDP-L-rhamnose.</text>
</comment>
<dbReference type="InterPro" id="IPR036291">
    <property type="entry name" value="NAD(P)-bd_dom_sf"/>
</dbReference>
<comment type="caution">
    <text evidence="4">The sequence shown here is derived from an EMBL/GenBank/DDBJ whole genome shotgun (WGS) entry which is preliminary data.</text>
</comment>
<proteinExistence type="inferred from homology"/>
<protein>
    <recommendedName>
        <fullName evidence="2">dTDP-4-dehydrorhamnose reductase</fullName>
        <ecNumber evidence="2">1.1.1.133</ecNumber>
    </recommendedName>
</protein>
<dbReference type="PANTHER" id="PTHR10491">
    <property type="entry name" value="DTDP-4-DEHYDRORHAMNOSE REDUCTASE"/>
    <property type="match status" value="1"/>
</dbReference>
<dbReference type="UniPathway" id="UPA00124"/>
<organism evidence="4">
    <name type="scientific">Caldilineaceae bacterium SB0661_bin_32</name>
    <dbReference type="NCBI Taxonomy" id="2605255"/>
    <lineage>
        <taxon>Bacteria</taxon>
        <taxon>Bacillati</taxon>
        <taxon>Chloroflexota</taxon>
        <taxon>Caldilineae</taxon>
        <taxon>Caldilineales</taxon>
        <taxon>Caldilineaceae</taxon>
    </lineage>
</organism>
<dbReference type="Pfam" id="PF04321">
    <property type="entry name" value="RmlD_sub_bind"/>
    <property type="match status" value="1"/>
</dbReference>
<keyword evidence="2 4" id="KW-0560">Oxidoreductase</keyword>
<evidence type="ECO:0000256" key="2">
    <source>
        <dbReference type="RuleBase" id="RU364082"/>
    </source>
</evidence>
<dbReference type="Gene3D" id="3.40.50.720">
    <property type="entry name" value="NAD(P)-binding Rossmann-like Domain"/>
    <property type="match status" value="1"/>
</dbReference>
<sequence>MPHILITGANGQLGQALRAQFSSAAKLTCWTRPRYDAADPAMADAVAETAPDVVINAAAWTDVDGAENAPRSAFEVNALGPKYLAEGCARCGGALVQISTNEVFAGEMGRFYHEYEQTSPGSVYARSKAAGEQAAAAILDRLYIVRVAWLYGAGSGNFPAKISAAADRHGALRVVNDEFGNPTYAPDVAAALAKLVETQRYGIYHLVNEGCASRYDWAVELLRLTGREALPVEPIRAGAWPRPTMPPPHAVLVNQAASALGIALRGWREALREHAQIEFNK</sequence>